<dbReference type="PANTHER" id="PTHR34653">
    <property type="match status" value="1"/>
</dbReference>
<evidence type="ECO:0000256" key="6">
    <source>
        <dbReference type="SAM" id="MobiDB-lite"/>
    </source>
</evidence>
<dbReference type="Pfam" id="PF02049">
    <property type="entry name" value="FliE"/>
    <property type="match status" value="1"/>
</dbReference>
<sequence length="120" mass="13416">MRINEFVPDSKVFDFNKSVQGSNLKNGNIIGSNKNSSVTGDTNTSSSISDFASVLKDKLDDVNNQQIQADNSTKEFVEGDRTDIHNVMLDTEQAKQSLELAVQIRDKLVDAYQELNRTQF</sequence>
<keyword evidence="7" id="KW-0282">Flagellum</keyword>
<keyword evidence="7" id="KW-0969">Cilium</keyword>
<keyword evidence="7" id="KW-0966">Cell projection</keyword>
<dbReference type="EMBL" id="JBGFFE010000001">
    <property type="protein sequence ID" value="MEY8762360.1"/>
    <property type="molecule type" value="Genomic_DNA"/>
</dbReference>
<dbReference type="PANTHER" id="PTHR34653:SF1">
    <property type="entry name" value="FLAGELLAR HOOK-BASAL BODY COMPLEX PROTEIN FLIE"/>
    <property type="match status" value="1"/>
</dbReference>
<dbReference type="Proteomes" id="UP001565220">
    <property type="component" value="Unassembled WGS sequence"/>
</dbReference>
<proteinExistence type="inferred from homology"/>
<evidence type="ECO:0000256" key="4">
    <source>
        <dbReference type="HAMAP-Rule" id="MF_00724"/>
    </source>
</evidence>
<dbReference type="InterPro" id="IPR001624">
    <property type="entry name" value="FliE"/>
</dbReference>
<dbReference type="PRINTS" id="PR01006">
    <property type="entry name" value="FLGHOOKFLIE"/>
</dbReference>
<keyword evidence="3 4" id="KW-0975">Bacterial flagellum</keyword>
<feature type="compositionally biased region" description="Low complexity" evidence="6">
    <location>
        <begin position="23"/>
        <end position="37"/>
    </location>
</feature>
<organism evidence="7 8">
    <name type="scientific">Clostridium lapidicellarium</name>
    <dbReference type="NCBI Taxonomy" id="3240931"/>
    <lineage>
        <taxon>Bacteria</taxon>
        <taxon>Bacillati</taxon>
        <taxon>Bacillota</taxon>
        <taxon>Clostridia</taxon>
        <taxon>Eubacteriales</taxon>
        <taxon>Clostridiaceae</taxon>
        <taxon>Clostridium</taxon>
    </lineage>
</organism>
<evidence type="ECO:0000313" key="8">
    <source>
        <dbReference type="Proteomes" id="UP001565220"/>
    </source>
</evidence>
<evidence type="ECO:0000256" key="1">
    <source>
        <dbReference type="ARBA" id="ARBA00004117"/>
    </source>
</evidence>
<evidence type="ECO:0000256" key="3">
    <source>
        <dbReference type="ARBA" id="ARBA00023143"/>
    </source>
</evidence>
<comment type="subcellular location">
    <subcellularLocation>
        <location evidence="1 4">Bacterial flagellum basal body</location>
    </subcellularLocation>
</comment>
<gene>
    <name evidence="4 7" type="primary">fliE</name>
    <name evidence="7" type="ORF">AB8S09_01675</name>
</gene>
<keyword evidence="8" id="KW-1185">Reference proteome</keyword>
<accession>A0ABV4DSY5</accession>
<comment type="caution">
    <text evidence="7">The sequence shown here is derived from an EMBL/GenBank/DDBJ whole genome shotgun (WGS) entry which is preliminary data.</text>
</comment>
<evidence type="ECO:0000256" key="5">
    <source>
        <dbReference type="NCBIfam" id="TIGR00205"/>
    </source>
</evidence>
<feature type="region of interest" description="Disordered" evidence="6">
    <location>
        <begin position="23"/>
        <end position="43"/>
    </location>
</feature>
<reference evidence="7 8" key="1">
    <citation type="submission" date="2024-08" db="EMBL/GenBank/DDBJ databases">
        <title>Clostridium lapicellarii sp. nov., and Clostridium renhuaiense sp. nov., two species isolated from the mud in a fermentation cellar used for producing sauce-flavour Chinese liquors.</title>
        <authorList>
            <person name="Yang F."/>
            <person name="Wang H."/>
            <person name="Chen L.Q."/>
            <person name="Zhou N."/>
            <person name="Lu J.J."/>
            <person name="Pu X.X."/>
            <person name="Wan B."/>
            <person name="Wang L."/>
            <person name="Liu S.J."/>
        </authorList>
    </citation>
    <scope>NUCLEOTIDE SEQUENCE [LARGE SCALE GENOMIC DNA]</scope>
    <source>
        <strain evidence="7 8">MT-113</strain>
    </source>
</reference>
<name>A0ABV4DSY5_9CLOT</name>
<evidence type="ECO:0000313" key="7">
    <source>
        <dbReference type="EMBL" id="MEY8762360.1"/>
    </source>
</evidence>
<evidence type="ECO:0000256" key="2">
    <source>
        <dbReference type="ARBA" id="ARBA00009272"/>
    </source>
</evidence>
<dbReference type="NCBIfam" id="TIGR00205">
    <property type="entry name" value="fliE"/>
    <property type="match status" value="1"/>
</dbReference>
<dbReference type="RefSeq" id="WP_294181465.1">
    <property type="nucleotide sequence ID" value="NZ_JBGFFE010000001.1"/>
</dbReference>
<dbReference type="HAMAP" id="MF_00724">
    <property type="entry name" value="FliE"/>
    <property type="match status" value="1"/>
</dbReference>
<comment type="similarity">
    <text evidence="2 4">Belongs to the FliE family.</text>
</comment>
<protein>
    <recommendedName>
        <fullName evidence="4 5">Flagellar hook-basal body complex protein FliE</fullName>
    </recommendedName>
</protein>